<dbReference type="EMBL" id="LDJG01000026">
    <property type="protein sequence ID" value="KRG55021.1"/>
    <property type="molecule type" value="Genomic_DNA"/>
</dbReference>
<dbReference type="InterPro" id="IPR018247">
    <property type="entry name" value="EF_Hand_1_Ca_BS"/>
</dbReference>
<name>A0ABR5NGR0_9GAMM</name>
<dbReference type="PROSITE" id="PS50222">
    <property type="entry name" value="EF_HAND_2"/>
    <property type="match status" value="3"/>
</dbReference>
<evidence type="ECO:0000256" key="4">
    <source>
        <dbReference type="SAM" id="SignalP"/>
    </source>
</evidence>
<proteinExistence type="predicted"/>
<dbReference type="InterPro" id="IPR002048">
    <property type="entry name" value="EF_hand_dom"/>
</dbReference>
<keyword evidence="2" id="KW-0677">Repeat</keyword>
<evidence type="ECO:0000256" key="2">
    <source>
        <dbReference type="ARBA" id="ARBA00022737"/>
    </source>
</evidence>
<feature type="signal peptide" evidence="4">
    <location>
        <begin position="1"/>
        <end position="20"/>
    </location>
</feature>
<feature type="region of interest" description="Disordered" evidence="3">
    <location>
        <begin position="259"/>
        <end position="286"/>
    </location>
</feature>
<feature type="chain" id="PRO_5046150818" description="EF-hand domain-containing protein" evidence="4">
    <location>
        <begin position="21"/>
        <end position="286"/>
    </location>
</feature>
<feature type="compositionally biased region" description="Basic and acidic residues" evidence="3">
    <location>
        <begin position="259"/>
        <end position="275"/>
    </location>
</feature>
<feature type="domain" description="EF-hand" evidence="5">
    <location>
        <begin position="225"/>
        <end position="260"/>
    </location>
</feature>
<evidence type="ECO:0000256" key="1">
    <source>
        <dbReference type="ARBA" id="ARBA00022723"/>
    </source>
</evidence>
<evidence type="ECO:0000313" key="6">
    <source>
        <dbReference type="EMBL" id="KRG55021.1"/>
    </source>
</evidence>
<gene>
    <name evidence="6" type="ORF">ABB22_15050</name>
</gene>
<feature type="domain" description="EF-hand" evidence="5">
    <location>
        <begin position="158"/>
        <end position="193"/>
    </location>
</feature>
<keyword evidence="7" id="KW-1185">Reference proteome</keyword>
<organism evidence="6 7">
    <name type="scientific">Stenotrophomonas nitritireducens</name>
    <dbReference type="NCBI Taxonomy" id="83617"/>
    <lineage>
        <taxon>Bacteria</taxon>
        <taxon>Pseudomonadati</taxon>
        <taxon>Pseudomonadota</taxon>
        <taxon>Gammaproteobacteria</taxon>
        <taxon>Lysobacterales</taxon>
        <taxon>Lysobacteraceae</taxon>
        <taxon>Stenotrophomonas</taxon>
    </lineage>
</organism>
<keyword evidence="1" id="KW-0479">Metal-binding</keyword>
<keyword evidence="4" id="KW-0732">Signal</keyword>
<dbReference type="SMART" id="SM00054">
    <property type="entry name" value="EFh"/>
    <property type="match status" value="4"/>
</dbReference>
<dbReference type="RefSeq" id="WP_055772579.1">
    <property type="nucleotide sequence ID" value="NZ_LDJG01000026.1"/>
</dbReference>
<dbReference type="Pfam" id="PF13202">
    <property type="entry name" value="EF-hand_5"/>
    <property type="match status" value="4"/>
</dbReference>
<evidence type="ECO:0000259" key="5">
    <source>
        <dbReference type="PROSITE" id="PS50222"/>
    </source>
</evidence>
<protein>
    <recommendedName>
        <fullName evidence="5">EF-hand domain-containing protein</fullName>
    </recommendedName>
</protein>
<feature type="domain" description="EF-hand" evidence="5">
    <location>
        <begin position="98"/>
        <end position="133"/>
    </location>
</feature>
<dbReference type="PANTHER" id="PTHR10827:SF98">
    <property type="entry name" value="45 KDA CALCIUM-BINDING PROTEIN"/>
    <property type="match status" value="1"/>
</dbReference>
<dbReference type="InterPro" id="IPR011992">
    <property type="entry name" value="EF-hand-dom_pair"/>
</dbReference>
<dbReference type="PROSITE" id="PS00018">
    <property type="entry name" value="EF_HAND_1"/>
    <property type="match status" value="4"/>
</dbReference>
<reference evidence="6 7" key="1">
    <citation type="submission" date="2015-05" db="EMBL/GenBank/DDBJ databases">
        <title>Genome sequencing and analysis of members of genus Stenotrophomonas.</title>
        <authorList>
            <person name="Patil P.P."/>
            <person name="Midha S."/>
            <person name="Patil P.B."/>
        </authorList>
    </citation>
    <scope>NUCLEOTIDE SEQUENCE [LARGE SCALE GENOMIC DNA]</scope>
    <source>
        <strain evidence="6 7">DSM 12575</strain>
    </source>
</reference>
<comment type="caution">
    <text evidence="6">The sequence shown here is derived from an EMBL/GenBank/DDBJ whole genome shotgun (WGS) entry which is preliminary data.</text>
</comment>
<accession>A0ABR5NGR0</accession>
<dbReference type="Gene3D" id="1.10.238.10">
    <property type="entry name" value="EF-hand"/>
    <property type="match status" value="3"/>
</dbReference>
<dbReference type="SUPFAM" id="SSF47473">
    <property type="entry name" value="EF-hand"/>
    <property type="match status" value="2"/>
</dbReference>
<sequence length="286" mass="31640">MRKFLSVAPLLLAIPFVSHAQAQRPATPGPALAPSVAAFLEQFDEAGTGSVSREQFLAFRQQRYAQTDENRDGAVDEDEYVNEYLARLDARLEKARAGHVAQTRTRFDALDADKDGRVSRAEFDAAGERTWSGYQKLLAEGEPRRAASPRAIDPLRMPTSHSLAGMLEIYDRDGDGRIDRAEFEQVRKDMFAAADRGGTGLLDFADYLAEFEDRLDRRAASVRDAAAQQARVRFKALDTDRDGRMTFAEYQVSGKRLFDRADSNGDGVVDARDPEPAPVAPARTAP</sequence>
<evidence type="ECO:0000256" key="3">
    <source>
        <dbReference type="SAM" id="MobiDB-lite"/>
    </source>
</evidence>
<dbReference type="Proteomes" id="UP000050902">
    <property type="component" value="Unassembled WGS sequence"/>
</dbReference>
<evidence type="ECO:0000313" key="7">
    <source>
        <dbReference type="Proteomes" id="UP000050902"/>
    </source>
</evidence>
<dbReference type="PANTHER" id="PTHR10827">
    <property type="entry name" value="RETICULOCALBIN"/>
    <property type="match status" value="1"/>
</dbReference>